<feature type="region of interest" description="Disordered" evidence="1">
    <location>
        <begin position="121"/>
        <end position="181"/>
    </location>
</feature>
<dbReference type="SUPFAM" id="SSF158544">
    <property type="entry name" value="GspK insert domain-like"/>
    <property type="match status" value="1"/>
</dbReference>
<protein>
    <recommendedName>
        <fullName evidence="5">General secretion pathway protein GspK</fullName>
    </recommendedName>
</protein>
<evidence type="ECO:0008006" key="5">
    <source>
        <dbReference type="Google" id="ProtNLM"/>
    </source>
</evidence>
<name>A0A120FQ13_9BRAD</name>
<feature type="compositionally biased region" description="Polar residues" evidence="1">
    <location>
        <begin position="140"/>
        <end position="152"/>
    </location>
</feature>
<dbReference type="Proteomes" id="UP000057737">
    <property type="component" value="Unassembled WGS sequence"/>
</dbReference>
<evidence type="ECO:0000256" key="2">
    <source>
        <dbReference type="SAM" id="SignalP"/>
    </source>
</evidence>
<keyword evidence="2" id="KW-0732">Signal</keyword>
<dbReference type="GO" id="GO:0016020">
    <property type="term" value="C:membrane"/>
    <property type="evidence" value="ECO:0007669"/>
    <property type="project" value="InterPro"/>
</dbReference>
<evidence type="ECO:0000313" key="4">
    <source>
        <dbReference type="Proteomes" id="UP000057737"/>
    </source>
</evidence>
<dbReference type="PANTHER" id="PTHR38831">
    <property type="entry name" value="TYPE II SECRETION SYSTEM PROTEIN K"/>
    <property type="match status" value="1"/>
</dbReference>
<evidence type="ECO:0000313" key="3">
    <source>
        <dbReference type="EMBL" id="KWV57816.1"/>
    </source>
</evidence>
<feature type="compositionally biased region" description="Basic and acidic residues" evidence="1">
    <location>
        <begin position="121"/>
        <end position="133"/>
    </location>
</feature>
<keyword evidence="4" id="KW-1185">Reference proteome</keyword>
<dbReference type="EMBL" id="LNCU01000040">
    <property type="protein sequence ID" value="KWV57816.1"/>
    <property type="molecule type" value="Genomic_DNA"/>
</dbReference>
<feature type="signal peptide" evidence="2">
    <location>
        <begin position="1"/>
        <end position="19"/>
    </location>
</feature>
<dbReference type="AlphaFoldDB" id="A0A120FQ13"/>
<evidence type="ECO:0000256" key="1">
    <source>
        <dbReference type="SAM" id="MobiDB-lite"/>
    </source>
</evidence>
<organism evidence="3 4">
    <name type="scientific">Bradyrhizobium macuxiense</name>
    <dbReference type="NCBI Taxonomy" id="1755647"/>
    <lineage>
        <taxon>Bacteria</taxon>
        <taxon>Pseudomonadati</taxon>
        <taxon>Pseudomonadota</taxon>
        <taxon>Alphaproteobacteria</taxon>
        <taxon>Hyphomicrobiales</taxon>
        <taxon>Nitrobacteraceae</taxon>
        <taxon>Bradyrhizobium</taxon>
    </lineage>
</organism>
<dbReference type="InterPro" id="IPR038072">
    <property type="entry name" value="GspK_central_sf"/>
</dbReference>
<feature type="compositionally biased region" description="Low complexity" evidence="1">
    <location>
        <begin position="153"/>
        <end position="166"/>
    </location>
</feature>
<sequence>MVLFNVLWAIAFCAALAMATSTTFRSLTGIIVIDRDRVQADGLLTAGLEVAAGIAGDMPNTPITDRSTVVTLSTGSVSIRLGDESGRVDIGKAPVELLASLLRYVGADDGDADVIAKRIVDRRGPEQKAKPNDPAKQQPAAGNSDAQKAATTPQGNAPQANAPQANTDPSKDPSKAAPVHPAPFTDIRQLAGIQGMRPEWISALAPLITVYGSDTVNPLAAPVAVIRALPFVDEARLDTFLNMRGALVDPERLAFALGPAQKYLKVQERQVVSVDLVASTHDGYTAAAKAFIMLLSDSKQPYQVLAWNPASTSEQAVADNNRDRADAY</sequence>
<comment type="caution">
    <text evidence="3">The sequence shown here is derived from an EMBL/GenBank/DDBJ whole genome shotgun (WGS) entry which is preliminary data.</text>
</comment>
<dbReference type="InterPro" id="IPR005628">
    <property type="entry name" value="GspK"/>
</dbReference>
<gene>
    <name evidence="3" type="ORF">AS156_37030</name>
</gene>
<accession>A0A120FQ13</accession>
<dbReference type="PANTHER" id="PTHR38831:SF2">
    <property type="entry name" value="TYPE II SECRETION SYSTEM PROTEIN K"/>
    <property type="match status" value="1"/>
</dbReference>
<feature type="chain" id="PRO_5007165548" description="General secretion pathway protein GspK" evidence="2">
    <location>
        <begin position="20"/>
        <end position="328"/>
    </location>
</feature>
<dbReference type="GO" id="GO:0009306">
    <property type="term" value="P:protein secretion"/>
    <property type="evidence" value="ECO:0007669"/>
    <property type="project" value="InterPro"/>
</dbReference>
<reference evidence="3 4" key="1">
    <citation type="submission" date="2015-11" db="EMBL/GenBank/DDBJ databases">
        <title>Draft Genome Sequence of the Strain BR 10303 (Bradyrhizobium sp.) isolated from nodules of Centrolobium paraense.</title>
        <authorList>
            <person name="Zelli J.E."/>
            <person name="Simoes-Araujo J.L."/>
            <person name="Barauna A.C."/>
            <person name="Silva K."/>
        </authorList>
    </citation>
    <scope>NUCLEOTIDE SEQUENCE [LARGE SCALE GENOMIC DNA]</scope>
    <source>
        <strain evidence="3 4">BR 10303</strain>
    </source>
</reference>
<proteinExistence type="predicted"/>